<organism evidence="7 9">
    <name type="scientific">Clostridium formicaceticum</name>
    <dbReference type="NCBI Taxonomy" id="1497"/>
    <lineage>
        <taxon>Bacteria</taxon>
        <taxon>Bacillati</taxon>
        <taxon>Bacillota</taxon>
        <taxon>Clostridia</taxon>
        <taxon>Eubacteriales</taxon>
        <taxon>Clostridiaceae</taxon>
        <taxon>Clostridium</taxon>
    </lineage>
</organism>
<dbReference type="GO" id="GO:0006139">
    <property type="term" value="P:nucleobase-containing compound metabolic process"/>
    <property type="evidence" value="ECO:0007669"/>
    <property type="project" value="InterPro"/>
</dbReference>
<evidence type="ECO:0000313" key="8">
    <source>
        <dbReference type="Proteomes" id="UP000177894"/>
    </source>
</evidence>
<gene>
    <name evidence="6" type="ORF">BJL90_00555</name>
    <name evidence="7" type="ORF">CLFO_33420</name>
</gene>
<sequence>MTTRQKALFDYNKKEEFSIKLTEWIGEVFYDILPKHGYEVREEQIFTAFQLADAVCNKKVHLAEAGLGTGKTFAYLLTAIAYARFSGKPVVIACASAALQEQLAGPKGDIQMLSQILGLEIDARMAKDPRQYICDVRVNESRGIFADQSNTMSDEIHQWLKETNRGERSEMPLIPDPVWKQIGWNESMSCDICSSRGFCKLVKAREHYRPAKDLIIADHEIFFHDLWTRDERIDDGKLPILPSYSAVIFDEGHKVILPAAMQAGQQVVKESIDNMILTLEQIQGARESLISIVVALEQASSDFFIRLNRCVITDEYSNRLALQVDNVLFELADVLHKALDRLLLEIQIEQELYLESLPGSLLQTFEIQIEKAIMALGKFCRNKSRDVISWIDRLDGSFWVVPRNLSKMLDIHLFQKGLPVVFTSATLSNEGDFSYFTRMLGLKKPSSSTVGSSFDIEKQVVVYLPQCLSGGCEDVRFSLGIKQLVSLLKLNGGSALVLTNSLDEVGKIREGFEDYQLPFEILWEDKGERGYLVRKFREEVSSVLIGASFWEGIDVPGEALSLLIVWQLPFPSLDPLIEVQRKEASKEGLDPMTTVDYPEMGLKLKQGCGRLIRTKDDQGAVAIMEPVIGAPWEKVVMGALPPGAKIRTIEDLLGNIKE</sequence>
<evidence type="ECO:0000313" key="7">
    <source>
        <dbReference type="EMBL" id="ARE88936.1"/>
    </source>
</evidence>
<feature type="domain" description="Helicase ATP-binding" evidence="5">
    <location>
        <begin position="30"/>
        <end position="332"/>
    </location>
</feature>
<dbReference type="AlphaFoldDB" id="A0AAC9WHH0"/>
<evidence type="ECO:0000256" key="3">
    <source>
        <dbReference type="ARBA" id="ARBA00022840"/>
    </source>
</evidence>
<dbReference type="GO" id="GO:0003676">
    <property type="term" value="F:nucleic acid binding"/>
    <property type="evidence" value="ECO:0007669"/>
    <property type="project" value="InterPro"/>
</dbReference>
<accession>A0AAC9WHH0</accession>
<dbReference type="EMBL" id="CP017603">
    <property type="protein sequence ID" value="AOY74576.1"/>
    <property type="molecule type" value="Genomic_DNA"/>
</dbReference>
<dbReference type="SUPFAM" id="SSF52540">
    <property type="entry name" value="P-loop containing nucleoside triphosphate hydrolases"/>
    <property type="match status" value="1"/>
</dbReference>
<dbReference type="InterPro" id="IPR027417">
    <property type="entry name" value="P-loop_NTPase"/>
</dbReference>
<dbReference type="Gene3D" id="3.40.50.300">
    <property type="entry name" value="P-loop containing nucleotide triphosphate hydrolases"/>
    <property type="match status" value="2"/>
</dbReference>
<dbReference type="KEGG" id="cfm:BJL90_00555"/>
<dbReference type="PANTHER" id="PTHR11472:SF57">
    <property type="entry name" value="ATP-DEPENDENT HELICASE YPVA-RELATED"/>
    <property type="match status" value="1"/>
</dbReference>
<dbReference type="InterPro" id="IPR006555">
    <property type="entry name" value="ATP-dep_Helicase_C"/>
</dbReference>
<evidence type="ECO:0000259" key="5">
    <source>
        <dbReference type="PROSITE" id="PS51193"/>
    </source>
</evidence>
<dbReference type="Proteomes" id="UP000192478">
    <property type="component" value="Chromosome"/>
</dbReference>
<keyword evidence="6" id="KW-0347">Helicase</keyword>
<dbReference type="EMBL" id="CP020559">
    <property type="protein sequence ID" value="ARE88936.1"/>
    <property type="molecule type" value="Genomic_DNA"/>
</dbReference>
<keyword evidence="1" id="KW-0547">Nucleotide-binding</keyword>
<name>A0AAC9WHH0_9CLOT</name>
<keyword evidence="8" id="KW-1185">Reference proteome</keyword>
<dbReference type="RefSeq" id="WP_070963371.1">
    <property type="nucleotide sequence ID" value="NZ_CP017603.1"/>
</dbReference>
<dbReference type="Pfam" id="PF13307">
    <property type="entry name" value="Helicase_C_2"/>
    <property type="match status" value="1"/>
</dbReference>
<dbReference type="InterPro" id="IPR045028">
    <property type="entry name" value="DinG/Rad3-like"/>
</dbReference>
<dbReference type="GO" id="GO:0016818">
    <property type="term" value="F:hydrolase activity, acting on acid anhydrides, in phosphorus-containing anhydrides"/>
    <property type="evidence" value="ECO:0007669"/>
    <property type="project" value="InterPro"/>
</dbReference>
<dbReference type="PROSITE" id="PS51193">
    <property type="entry name" value="HELICASE_ATP_BIND_2"/>
    <property type="match status" value="1"/>
</dbReference>
<evidence type="ECO:0000313" key="9">
    <source>
        <dbReference type="Proteomes" id="UP000192478"/>
    </source>
</evidence>
<dbReference type="InterPro" id="IPR014013">
    <property type="entry name" value="Helic_SF1/SF2_ATP-bd_DinG/Rad3"/>
</dbReference>
<evidence type="ECO:0000256" key="1">
    <source>
        <dbReference type="ARBA" id="ARBA00022741"/>
    </source>
</evidence>
<keyword evidence="2" id="KW-0378">Hydrolase</keyword>
<dbReference type="Proteomes" id="UP000177894">
    <property type="component" value="Chromosome"/>
</dbReference>
<evidence type="ECO:0000256" key="2">
    <source>
        <dbReference type="ARBA" id="ARBA00022801"/>
    </source>
</evidence>
<dbReference type="GO" id="GO:0003678">
    <property type="term" value="F:DNA helicase activity"/>
    <property type="evidence" value="ECO:0007669"/>
    <property type="project" value="TreeGrafter"/>
</dbReference>
<evidence type="ECO:0000256" key="4">
    <source>
        <dbReference type="ARBA" id="ARBA00038058"/>
    </source>
</evidence>
<evidence type="ECO:0000313" key="6">
    <source>
        <dbReference type="EMBL" id="AOY74576.1"/>
    </source>
</evidence>
<protein>
    <submittedName>
        <fullName evidence="6">Helicase</fullName>
    </submittedName>
</protein>
<reference evidence="6 8" key="1">
    <citation type="submission" date="2016-10" db="EMBL/GenBank/DDBJ databases">
        <title>Complete Genome Sequence of Acetogen Clostridium formicoaceticum ATCC 27076.</title>
        <authorList>
            <person name="Bao T."/>
            <person name="Cheng C."/>
            <person name="Zhao J."/>
            <person name="Yang S.-T."/>
            <person name="Wang J."/>
            <person name="Wang M."/>
        </authorList>
    </citation>
    <scope>NUCLEOTIDE SEQUENCE [LARGE SCALE GENOMIC DNA]</scope>
    <source>
        <strain evidence="6 8">ATCC 27076</strain>
    </source>
</reference>
<comment type="similarity">
    <text evidence="4">Belongs to the helicase family. DinG subfamily.</text>
</comment>
<proteinExistence type="inferred from homology"/>
<dbReference type="PANTHER" id="PTHR11472">
    <property type="entry name" value="DNA REPAIR DEAD HELICASE RAD3/XP-D SUBFAMILY MEMBER"/>
    <property type="match status" value="1"/>
</dbReference>
<dbReference type="GO" id="GO:0005524">
    <property type="term" value="F:ATP binding"/>
    <property type="evidence" value="ECO:0007669"/>
    <property type="project" value="UniProtKB-KW"/>
</dbReference>
<keyword evidence="3" id="KW-0067">ATP-binding</keyword>
<dbReference type="SMART" id="SM00491">
    <property type="entry name" value="HELICc2"/>
    <property type="match status" value="1"/>
</dbReference>
<reference evidence="7 9" key="2">
    <citation type="submission" date="2017-03" db="EMBL/GenBank/DDBJ databases">
        <title>Complete sequence of Clostridium formicaceticum DSM 92.</title>
        <authorList>
            <person name="Poehlein A."/>
            <person name="Karl M."/>
            <person name="Bengelsdorf F.R."/>
            <person name="Duerre P."/>
            <person name="Daniel R."/>
        </authorList>
    </citation>
    <scope>NUCLEOTIDE SEQUENCE [LARGE SCALE GENOMIC DNA]</scope>
    <source>
        <strain evidence="7 9">DSM 92</strain>
    </source>
</reference>